<sequence>MLRTRCPYCSRPFSISREEAGAILAQALAANARYGVRECPFCRRIVKIGLAELRRAAPVLSEAPARAETETEALGAPAVSLEPAPASEEKAAGELAAPEPPVPSIAEPSSLEQSTEPPPRRRGKRAKEEEATPSAPRRTRARPAATSSEEEKSERPRRSRKKNE</sequence>
<gene>
    <name evidence="2" type="ORF">HRbin22_01529</name>
</gene>
<reference evidence="3" key="1">
    <citation type="submission" date="2017-09" db="EMBL/GenBank/DDBJ databases">
        <title>Metaegenomics of thermophilic ammonia-oxidizing enrichment culture.</title>
        <authorList>
            <person name="Kato S."/>
            <person name="Suzuki K."/>
        </authorList>
    </citation>
    <scope>NUCLEOTIDE SEQUENCE [LARGE SCALE GENOMIC DNA]</scope>
</reference>
<dbReference type="AlphaFoldDB" id="A0A2H5Y776"/>
<dbReference type="Proteomes" id="UP000236642">
    <property type="component" value="Unassembled WGS sequence"/>
</dbReference>
<name>A0A2H5Y776_9CHLR</name>
<organism evidence="2 3">
    <name type="scientific">Candidatus Thermoflexus japonica</name>
    <dbReference type="NCBI Taxonomy" id="2035417"/>
    <lineage>
        <taxon>Bacteria</taxon>
        <taxon>Bacillati</taxon>
        <taxon>Chloroflexota</taxon>
        <taxon>Thermoflexia</taxon>
        <taxon>Thermoflexales</taxon>
        <taxon>Thermoflexaceae</taxon>
        <taxon>Thermoflexus</taxon>
    </lineage>
</organism>
<feature type="compositionally biased region" description="Low complexity" evidence="1">
    <location>
        <begin position="132"/>
        <end position="147"/>
    </location>
</feature>
<accession>A0A2H5Y776</accession>
<feature type="region of interest" description="Disordered" evidence="1">
    <location>
        <begin position="58"/>
        <end position="164"/>
    </location>
</feature>
<feature type="compositionally biased region" description="Basic and acidic residues" evidence="1">
    <location>
        <begin position="149"/>
        <end position="164"/>
    </location>
</feature>
<proteinExistence type="predicted"/>
<evidence type="ECO:0000313" key="2">
    <source>
        <dbReference type="EMBL" id="GBD09279.1"/>
    </source>
</evidence>
<evidence type="ECO:0000256" key="1">
    <source>
        <dbReference type="SAM" id="MobiDB-lite"/>
    </source>
</evidence>
<protein>
    <submittedName>
        <fullName evidence="2">Uncharacterized protein</fullName>
    </submittedName>
</protein>
<dbReference type="EMBL" id="BEHY01000034">
    <property type="protein sequence ID" value="GBD09279.1"/>
    <property type="molecule type" value="Genomic_DNA"/>
</dbReference>
<evidence type="ECO:0000313" key="3">
    <source>
        <dbReference type="Proteomes" id="UP000236642"/>
    </source>
</evidence>
<comment type="caution">
    <text evidence="2">The sequence shown here is derived from an EMBL/GenBank/DDBJ whole genome shotgun (WGS) entry which is preliminary data.</text>
</comment>